<dbReference type="InterPro" id="IPR027385">
    <property type="entry name" value="Beta-barrel_OMP"/>
</dbReference>
<organism evidence="4 5">
    <name type="scientific">Vibrio cidicii</name>
    <dbReference type="NCBI Taxonomy" id="1763883"/>
    <lineage>
        <taxon>Bacteria</taxon>
        <taxon>Pseudomonadati</taxon>
        <taxon>Pseudomonadota</taxon>
        <taxon>Gammaproteobacteria</taxon>
        <taxon>Vibrionales</taxon>
        <taxon>Vibrionaceae</taxon>
        <taxon>Vibrio</taxon>
    </lineage>
</organism>
<reference evidence="5" key="1">
    <citation type="submission" date="2015-12" db="EMBL/GenBank/DDBJ databases">
        <authorList>
            <person name="Shamseldin A."/>
            <person name="Moawad H."/>
            <person name="Abd El-Rahim W.M."/>
            <person name="Sadowsky M.J."/>
        </authorList>
    </citation>
    <scope>NUCLEOTIDE SEQUENCE [LARGE SCALE GENOMIC DNA]</scope>
    <source>
        <strain evidence="5">2538-88</strain>
    </source>
</reference>
<evidence type="ECO:0000256" key="1">
    <source>
        <dbReference type="ARBA" id="ARBA00022729"/>
    </source>
</evidence>
<dbReference type="EMBL" id="LOBR01000018">
    <property type="protein sequence ID" value="KYN89456.1"/>
    <property type="molecule type" value="Genomic_DNA"/>
</dbReference>
<name>A0A151KZN1_9VIBR</name>
<proteinExistence type="predicted"/>
<sequence length="199" mass="21277">MKISIGLMFSGLFLCSPCSYAKEGEFVKSSGDQVYLGADAVVANQVDVSFDGDSVDESADMGFNVLVGYEFNTHPLVKTSVEAEYRQFGDVNNTGEYTVDGDAFFLNLKTKLFVLYDFGNLYLAPMVGVGKVSMDVVGNGVSLSESHTGYQAGVEVGTRLSQGVDLHAGYTAAYTSIPQGGDDINIKLSGAYIGIRYAF</sequence>
<evidence type="ECO:0000256" key="2">
    <source>
        <dbReference type="SAM" id="SignalP"/>
    </source>
</evidence>
<dbReference type="Proteomes" id="UP000075346">
    <property type="component" value="Unassembled WGS sequence"/>
</dbReference>
<evidence type="ECO:0000313" key="5">
    <source>
        <dbReference type="Proteomes" id="UP000075346"/>
    </source>
</evidence>
<evidence type="ECO:0000259" key="3">
    <source>
        <dbReference type="Pfam" id="PF13505"/>
    </source>
</evidence>
<dbReference type="InterPro" id="IPR011250">
    <property type="entry name" value="OMP/PagP_B-barrel"/>
</dbReference>
<dbReference type="Gene3D" id="2.40.160.20">
    <property type="match status" value="1"/>
</dbReference>
<comment type="caution">
    <text evidence="4">The sequence shown here is derived from an EMBL/GenBank/DDBJ whole genome shotgun (WGS) entry which is preliminary data.</text>
</comment>
<dbReference type="RefSeq" id="WP_061896622.1">
    <property type="nucleotide sequence ID" value="NZ_LOBR01000018.1"/>
</dbReference>
<dbReference type="SUPFAM" id="SSF56925">
    <property type="entry name" value="OMPA-like"/>
    <property type="match status" value="1"/>
</dbReference>
<protein>
    <recommendedName>
        <fullName evidence="3">Outer membrane protein beta-barrel domain-containing protein</fullName>
    </recommendedName>
</protein>
<feature type="chain" id="PRO_5007583780" description="Outer membrane protein beta-barrel domain-containing protein" evidence="2">
    <location>
        <begin position="22"/>
        <end position="199"/>
    </location>
</feature>
<gene>
    <name evidence="4" type="ORF">ATY37_12925</name>
</gene>
<evidence type="ECO:0000313" key="4">
    <source>
        <dbReference type="EMBL" id="KYN89456.1"/>
    </source>
</evidence>
<keyword evidence="1 2" id="KW-0732">Signal</keyword>
<dbReference type="Pfam" id="PF13505">
    <property type="entry name" value="OMP_b-brl"/>
    <property type="match status" value="1"/>
</dbReference>
<feature type="signal peptide" evidence="2">
    <location>
        <begin position="1"/>
        <end position="21"/>
    </location>
</feature>
<accession>A0A151KZN1</accession>
<dbReference type="AlphaFoldDB" id="A0A151KZN1"/>
<feature type="domain" description="Outer membrane protein beta-barrel" evidence="3">
    <location>
        <begin position="28"/>
        <end position="199"/>
    </location>
</feature>